<gene>
    <name evidence="2" type="ORF">A3K42_00080</name>
</gene>
<feature type="transmembrane region" description="Helical" evidence="1">
    <location>
        <begin position="12"/>
        <end position="34"/>
    </location>
</feature>
<feature type="transmembrane region" description="Helical" evidence="1">
    <location>
        <begin position="191"/>
        <end position="208"/>
    </location>
</feature>
<protein>
    <submittedName>
        <fullName evidence="2">Uncharacterized protein</fullName>
    </submittedName>
</protein>
<dbReference type="EMBL" id="MEUS01000020">
    <property type="protein sequence ID" value="OGC38714.1"/>
    <property type="molecule type" value="Genomic_DNA"/>
</dbReference>
<evidence type="ECO:0000313" key="3">
    <source>
        <dbReference type="Proteomes" id="UP000178270"/>
    </source>
</evidence>
<reference evidence="2 3" key="1">
    <citation type="journal article" date="2016" name="Nat. Commun.">
        <title>Thousands of microbial genomes shed light on interconnected biogeochemical processes in an aquifer system.</title>
        <authorList>
            <person name="Anantharaman K."/>
            <person name="Brown C.T."/>
            <person name="Hug L.A."/>
            <person name="Sharon I."/>
            <person name="Castelle C.J."/>
            <person name="Probst A.J."/>
            <person name="Thomas B.C."/>
            <person name="Singh A."/>
            <person name="Wilkins M.J."/>
            <person name="Karaoz U."/>
            <person name="Brodie E.L."/>
            <person name="Williams K.H."/>
            <person name="Hubbard S.S."/>
            <person name="Banfield J.F."/>
        </authorList>
    </citation>
    <scope>NUCLEOTIDE SEQUENCE [LARGE SCALE GENOMIC DNA]</scope>
</reference>
<keyword evidence="1" id="KW-1133">Transmembrane helix</keyword>
<feature type="transmembrane region" description="Helical" evidence="1">
    <location>
        <begin position="86"/>
        <end position="108"/>
    </location>
</feature>
<dbReference type="Proteomes" id="UP000178270">
    <property type="component" value="Unassembled WGS sequence"/>
</dbReference>
<comment type="caution">
    <text evidence="2">The sequence shown here is derived from an EMBL/GenBank/DDBJ whole genome shotgun (WGS) entry which is preliminary data.</text>
</comment>
<sequence>MNLPVIINIQGYAIYTFYVFLFLGILNWLFVIWYEARKDGFDVDKMFDMFFVSAILAGLTFLWVTRTYNWFLIYQPFSPVLQLDRWLLALTIMLVSSLVPLLIFCNIWHWSKYRILDIYSLALTQLGFFLALGSYLTRGVIVVVPFILLLPLLYLLIKRLRSVKLQSGFVFSFFVLFNLVYIAVFYRKGGYLLFCFVLLTISFVNLIFRWRKSYETKTLVRGICSEIKSLAFGKGKKPNSRKRTVA</sequence>
<accession>A0A1F4U156</accession>
<evidence type="ECO:0000313" key="2">
    <source>
        <dbReference type="EMBL" id="OGC38714.1"/>
    </source>
</evidence>
<feature type="transmembrane region" description="Helical" evidence="1">
    <location>
        <begin position="46"/>
        <end position="66"/>
    </location>
</feature>
<feature type="transmembrane region" description="Helical" evidence="1">
    <location>
        <begin position="139"/>
        <end position="157"/>
    </location>
</feature>
<keyword evidence="1" id="KW-0472">Membrane</keyword>
<keyword evidence="1" id="KW-0812">Transmembrane</keyword>
<organism evidence="2 3">
    <name type="scientific">candidate division WWE3 bacterium RBG_13_37_7</name>
    <dbReference type="NCBI Taxonomy" id="1802609"/>
    <lineage>
        <taxon>Bacteria</taxon>
        <taxon>Katanobacteria</taxon>
    </lineage>
</organism>
<name>A0A1F4U156_UNCKA</name>
<evidence type="ECO:0000256" key="1">
    <source>
        <dbReference type="SAM" id="Phobius"/>
    </source>
</evidence>
<feature type="transmembrane region" description="Helical" evidence="1">
    <location>
        <begin position="169"/>
        <end position="185"/>
    </location>
</feature>
<dbReference type="AlphaFoldDB" id="A0A1F4U156"/>
<proteinExistence type="predicted"/>